<name>A0A233VHX6_FINMA</name>
<accession>A0A233VHX6</accession>
<dbReference type="Proteomes" id="UP000215546">
    <property type="component" value="Unassembled WGS sequence"/>
</dbReference>
<dbReference type="Gene3D" id="3.30.70.120">
    <property type="match status" value="1"/>
</dbReference>
<evidence type="ECO:0000256" key="5">
    <source>
        <dbReference type="ARBA" id="ARBA00023136"/>
    </source>
</evidence>
<dbReference type="PANTHER" id="PTHR33545:SF9">
    <property type="entry name" value="UPF0750 MEMBRANE PROTEIN YITE"/>
    <property type="match status" value="1"/>
</dbReference>
<evidence type="ECO:0000313" key="10">
    <source>
        <dbReference type="Proteomes" id="UP000215413"/>
    </source>
</evidence>
<dbReference type="Pfam" id="PF10035">
    <property type="entry name" value="DUF2179"/>
    <property type="match status" value="1"/>
</dbReference>
<protein>
    <recommendedName>
        <fullName evidence="7">DUF2179 domain-containing protein</fullName>
    </recommendedName>
</protein>
<feature type="transmembrane region" description="Helical" evidence="6">
    <location>
        <begin position="7"/>
        <end position="27"/>
    </location>
</feature>
<evidence type="ECO:0000259" key="7">
    <source>
        <dbReference type="Pfam" id="PF10035"/>
    </source>
</evidence>
<feature type="transmembrane region" description="Helical" evidence="6">
    <location>
        <begin position="62"/>
        <end position="87"/>
    </location>
</feature>
<dbReference type="RefSeq" id="WP_094205812.1">
    <property type="nucleotide sequence ID" value="NZ_JAGZFQ010000025.1"/>
</dbReference>
<evidence type="ECO:0000313" key="11">
    <source>
        <dbReference type="Proteomes" id="UP000215546"/>
    </source>
</evidence>
<sequence>MNKMIKKIMILTLGTLILTFGFFFFIMPFNLTIGGISGIAISLNAFVPQIPTGIFVMIMDTILYIIAFIILGKSFGVLSIYCSFIFASSTTLLEILLPNFKPLTDDILINLIFGIIISAAGMALVINQGASTGGTDIIAMIIRKYFSIDVGKCMLVADFFVVLLGMYTFGTKSGMYAMLGICINSIVIDKAIAGLNTRVNMMITSDKYKEINVYIIDQISRGSTIYKAVGGFSDNEKFVINTIVSRGEYIKIKNYVKSIDPKAFVCISYVSEVLGEGFTYDPVDNPELEILPGGMS</sequence>
<feature type="transmembrane region" description="Helical" evidence="6">
    <location>
        <begin position="146"/>
        <end position="169"/>
    </location>
</feature>
<feature type="transmembrane region" description="Helical" evidence="6">
    <location>
        <begin position="107"/>
        <end position="126"/>
    </location>
</feature>
<evidence type="ECO:0000256" key="2">
    <source>
        <dbReference type="ARBA" id="ARBA00022475"/>
    </source>
</evidence>
<keyword evidence="5 6" id="KW-0472">Membrane</keyword>
<gene>
    <name evidence="8" type="ORF">B9N49_05080</name>
    <name evidence="9" type="ORF">B9N55_06410</name>
</gene>
<dbReference type="EMBL" id="NDYE01000013">
    <property type="protein sequence ID" value="OXZ31999.1"/>
    <property type="molecule type" value="Genomic_DNA"/>
</dbReference>
<evidence type="ECO:0000256" key="3">
    <source>
        <dbReference type="ARBA" id="ARBA00022692"/>
    </source>
</evidence>
<reference evidence="9" key="1">
    <citation type="journal article" date="2017" name="J. Clin. Microbiol.">
        <title>Finegoldia magna Isolated from Orthopedic Joint Implant-Associated Infections.</title>
        <authorList>
            <person name="Soderquist B."/>
            <person name="Bjorklund S."/>
            <person name="Hellmark B."/>
            <person name="Jensen A."/>
            <person name="Bruggemann H."/>
        </authorList>
    </citation>
    <scope>NUCLEOTIDE SEQUENCE</scope>
    <source>
        <strain evidence="9">12T273</strain>
        <strain evidence="8">CCUG 54800</strain>
    </source>
</reference>
<evidence type="ECO:0000256" key="6">
    <source>
        <dbReference type="SAM" id="Phobius"/>
    </source>
</evidence>
<evidence type="ECO:0000256" key="1">
    <source>
        <dbReference type="ARBA" id="ARBA00004651"/>
    </source>
</evidence>
<dbReference type="GO" id="GO:0005886">
    <property type="term" value="C:plasma membrane"/>
    <property type="evidence" value="ECO:0007669"/>
    <property type="project" value="UniProtKB-SubCell"/>
</dbReference>
<dbReference type="EMBL" id="NDYC01000019">
    <property type="protein sequence ID" value="OXZ27705.1"/>
    <property type="molecule type" value="Genomic_DNA"/>
</dbReference>
<evidence type="ECO:0000256" key="4">
    <source>
        <dbReference type="ARBA" id="ARBA00022989"/>
    </source>
</evidence>
<dbReference type="InterPro" id="IPR019264">
    <property type="entry name" value="DUF2179"/>
</dbReference>
<keyword evidence="4 6" id="KW-1133">Transmembrane helix</keyword>
<dbReference type="InterPro" id="IPR051461">
    <property type="entry name" value="UPF0750_membrane"/>
</dbReference>
<keyword evidence="3 6" id="KW-0812">Transmembrane</keyword>
<dbReference type="CDD" id="cd16380">
    <property type="entry name" value="YitT_C"/>
    <property type="match status" value="1"/>
</dbReference>
<dbReference type="PIRSF" id="PIRSF006483">
    <property type="entry name" value="Membrane_protein_YitT"/>
    <property type="match status" value="1"/>
</dbReference>
<dbReference type="Proteomes" id="UP000215413">
    <property type="component" value="Unassembled WGS sequence"/>
</dbReference>
<reference evidence="10 11" key="2">
    <citation type="submission" date="2017-04" db="EMBL/GenBank/DDBJ databases">
        <title>Finegoldia magna isolated from orthopedic joint implant-associated infections.</title>
        <authorList>
            <person name="Bjorklund S."/>
            <person name="Bruggemann H."/>
            <person name="Jensen A."/>
            <person name="Hellmark B."/>
            <person name="Soderquist B."/>
        </authorList>
    </citation>
    <scope>NUCLEOTIDE SEQUENCE [LARGE SCALE GENOMIC DNA]</scope>
    <source>
        <strain evidence="11">12T273</strain>
        <strain evidence="10">CCUG 54800</strain>
    </source>
</reference>
<evidence type="ECO:0000313" key="8">
    <source>
        <dbReference type="EMBL" id="OXZ27705.1"/>
    </source>
</evidence>
<feature type="transmembrane region" description="Helical" evidence="6">
    <location>
        <begin position="175"/>
        <end position="193"/>
    </location>
</feature>
<keyword evidence="2" id="KW-1003">Cell membrane</keyword>
<feature type="domain" description="DUF2179" evidence="7">
    <location>
        <begin position="221"/>
        <end position="275"/>
    </location>
</feature>
<organism evidence="9 11">
    <name type="scientific">Finegoldia magna</name>
    <name type="common">Peptostreptococcus magnus</name>
    <dbReference type="NCBI Taxonomy" id="1260"/>
    <lineage>
        <taxon>Bacteria</taxon>
        <taxon>Bacillati</taxon>
        <taxon>Bacillota</taxon>
        <taxon>Tissierellia</taxon>
        <taxon>Tissierellales</taxon>
        <taxon>Peptoniphilaceae</taxon>
        <taxon>Finegoldia</taxon>
    </lineage>
</organism>
<dbReference type="Pfam" id="PF02588">
    <property type="entry name" value="YitT_membrane"/>
    <property type="match status" value="1"/>
</dbReference>
<comment type="subcellular location">
    <subcellularLocation>
        <location evidence="1">Cell membrane</location>
        <topology evidence="1">Multi-pass membrane protein</topology>
    </subcellularLocation>
</comment>
<proteinExistence type="predicted"/>
<dbReference type="InterPro" id="IPR015867">
    <property type="entry name" value="N-reg_PII/ATP_PRibTrfase_C"/>
</dbReference>
<dbReference type="AlphaFoldDB" id="A0A233VHX6"/>
<dbReference type="PANTHER" id="PTHR33545">
    <property type="entry name" value="UPF0750 MEMBRANE PROTEIN YITT-RELATED"/>
    <property type="match status" value="1"/>
</dbReference>
<comment type="caution">
    <text evidence="9">The sequence shown here is derived from an EMBL/GenBank/DDBJ whole genome shotgun (WGS) entry which is preliminary data.</text>
</comment>
<evidence type="ECO:0000313" key="9">
    <source>
        <dbReference type="EMBL" id="OXZ31999.1"/>
    </source>
</evidence>
<dbReference type="InterPro" id="IPR003740">
    <property type="entry name" value="YitT"/>
</dbReference>